<keyword evidence="2" id="KW-1133">Transmembrane helix</keyword>
<dbReference type="EMBL" id="FUYE01000008">
    <property type="protein sequence ID" value="SKA98195.1"/>
    <property type="molecule type" value="Genomic_DNA"/>
</dbReference>
<gene>
    <name evidence="3" type="ORF">SAMN02745166_02704</name>
</gene>
<dbReference type="RefSeq" id="WP_078813891.1">
    <property type="nucleotide sequence ID" value="NZ_FUYE01000008.1"/>
</dbReference>
<accession>A0A1T4YAA1</accession>
<name>A0A1T4YAA1_9BACT</name>
<keyword evidence="2" id="KW-0472">Membrane</keyword>
<feature type="coiled-coil region" evidence="1">
    <location>
        <begin position="104"/>
        <end position="141"/>
    </location>
</feature>
<feature type="transmembrane region" description="Helical" evidence="2">
    <location>
        <begin position="58"/>
        <end position="75"/>
    </location>
</feature>
<keyword evidence="2" id="KW-0812">Transmembrane</keyword>
<evidence type="ECO:0000313" key="4">
    <source>
        <dbReference type="Proteomes" id="UP000190774"/>
    </source>
</evidence>
<sequence>MLIFKTLTARGQNMAALSIAILGGLVILDYATGHELVFSAAYLIPVSLAAWHCSRSIVWILSIACSIITLAMDHVEGHSYSHLFYHYWKSFSCLVISLTTGHLLGRLRDTLRERKQANDDLQRALRELQASTEEIRQLQNGLQVVCAWTKQIKVGEEWMSPDEFLSSRLHLNLTHGISPEAYQELAKQWMKPGAQSA</sequence>
<evidence type="ECO:0000256" key="1">
    <source>
        <dbReference type="SAM" id="Coils"/>
    </source>
</evidence>
<feature type="transmembrane region" description="Helical" evidence="2">
    <location>
        <begin position="12"/>
        <end position="30"/>
    </location>
</feature>
<reference evidence="4" key="1">
    <citation type="submission" date="2017-02" db="EMBL/GenBank/DDBJ databases">
        <authorList>
            <person name="Varghese N."/>
            <person name="Submissions S."/>
        </authorList>
    </citation>
    <scope>NUCLEOTIDE SEQUENCE [LARGE SCALE GENOMIC DNA]</scope>
    <source>
        <strain evidence="4">ATCC 700200</strain>
    </source>
</reference>
<keyword evidence="4" id="KW-1185">Reference proteome</keyword>
<evidence type="ECO:0000313" key="3">
    <source>
        <dbReference type="EMBL" id="SKA98195.1"/>
    </source>
</evidence>
<organism evidence="3 4">
    <name type="scientific">Prosthecobacter debontii</name>
    <dbReference type="NCBI Taxonomy" id="48467"/>
    <lineage>
        <taxon>Bacteria</taxon>
        <taxon>Pseudomonadati</taxon>
        <taxon>Verrucomicrobiota</taxon>
        <taxon>Verrucomicrobiia</taxon>
        <taxon>Verrucomicrobiales</taxon>
        <taxon>Verrucomicrobiaceae</taxon>
        <taxon>Prosthecobacter</taxon>
    </lineage>
</organism>
<protein>
    <submittedName>
        <fullName evidence="3">Uncharacterized protein</fullName>
    </submittedName>
</protein>
<dbReference type="Proteomes" id="UP000190774">
    <property type="component" value="Unassembled WGS sequence"/>
</dbReference>
<dbReference type="OrthoDB" id="191067at2"/>
<feature type="transmembrane region" description="Helical" evidence="2">
    <location>
        <begin position="87"/>
        <end position="105"/>
    </location>
</feature>
<keyword evidence="1" id="KW-0175">Coiled coil</keyword>
<proteinExistence type="predicted"/>
<evidence type="ECO:0000256" key="2">
    <source>
        <dbReference type="SAM" id="Phobius"/>
    </source>
</evidence>
<dbReference type="AlphaFoldDB" id="A0A1T4YAA1"/>
<dbReference type="STRING" id="48467.SAMN02745166_02704"/>